<evidence type="ECO:0000313" key="2">
    <source>
        <dbReference type="Proteomes" id="UP000606974"/>
    </source>
</evidence>
<name>A0A8H7AQ57_9EURO</name>
<evidence type="ECO:0000313" key="1">
    <source>
        <dbReference type="EMBL" id="KAF7510952.1"/>
    </source>
</evidence>
<dbReference type="Proteomes" id="UP000606974">
    <property type="component" value="Unassembled WGS sequence"/>
</dbReference>
<keyword evidence="2" id="KW-1185">Reference proteome</keyword>
<proteinExistence type="predicted"/>
<organism evidence="1 2">
    <name type="scientific">Endocarpon pusillum</name>
    <dbReference type="NCBI Taxonomy" id="364733"/>
    <lineage>
        <taxon>Eukaryota</taxon>
        <taxon>Fungi</taxon>
        <taxon>Dikarya</taxon>
        <taxon>Ascomycota</taxon>
        <taxon>Pezizomycotina</taxon>
        <taxon>Eurotiomycetes</taxon>
        <taxon>Chaetothyriomycetidae</taxon>
        <taxon>Verrucariales</taxon>
        <taxon>Verrucariaceae</taxon>
        <taxon>Endocarpon</taxon>
    </lineage>
</organism>
<gene>
    <name evidence="1" type="ORF">GJ744_005782</name>
</gene>
<accession>A0A8H7AQ57</accession>
<reference evidence="1" key="1">
    <citation type="submission" date="2020-02" db="EMBL/GenBank/DDBJ databases">
        <authorList>
            <person name="Palmer J.M."/>
        </authorList>
    </citation>
    <scope>NUCLEOTIDE SEQUENCE</scope>
    <source>
        <strain evidence="1">EPUS1.4</strain>
        <tissue evidence="1">Thallus</tissue>
    </source>
</reference>
<sequence>MSKSRSSTPASFPIPLPLSYISNPSHLGIGVRTPLTADPTKFRVHEQCISNEVMARMSSCPTAQPSNAQSLTGHQDQASLDCGFFKNGPYKFRPWSLAKSQESNAEWTFLNGPVQDITVKGDPIFTHSTESDPDVKAWRMASVGRAGRPLRCRLFNLTVAQDARLVPKSTAKPVTGSRTGTAFNKKHQSLSVLKRYHN</sequence>
<comment type="caution">
    <text evidence="1">The sequence shown here is derived from an EMBL/GenBank/DDBJ whole genome shotgun (WGS) entry which is preliminary data.</text>
</comment>
<protein>
    <submittedName>
        <fullName evidence="1">Uncharacterized protein</fullName>
    </submittedName>
</protein>
<dbReference type="EMBL" id="JAACFV010000025">
    <property type="protein sequence ID" value="KAF7510952.1"/>
    <property type="molecule type" value="Genomic_DNA"/>
</dbReference>
<dbReference type="AlphaFoldDB" id="A0A8H7AQ57"/>